<accession>A0A7W8QMR2</accession>
<dbReference type="RefSeq" id="WP_184392606.1">
    <property type="nucleotide sequence ID" value="NZ_BAAAJD010000067.1"/>
</dbReference>
<sequence length="425" mass="44016">MPPTRRLRALAALGALALAAALHTAERPAAAGPLGHPAVVGADPADWTPHVLDGTVKSIVRVGGTVYAAGSFERVSTPDRSRTVRRSNVFAFEHGTGRILDFAPEVDGTVASLAAADGGVFIGGAFTEVNGVERRGAALLAGDGRLRSDFDARLDGGSVYRLARHGGSLYLAGSFRSAGGSSGPGLARVDAGTGAADPSFAVRIAEPRRGTLRAQDMALSPDGRRLVVGGTFTRVDGEPRHQIAMVDTAASPARLADWSTEAYAAPCDYSRMHTYIRQIDFAPDGSYFAVATTGGPDPEPGLCKTVARWESGGGPGSEPTWVNRTGGDSLYAVAATGAAVYVGGHQRWMDNPEGRGDAGPGAVPREGIAAVDPETGKALPWNPGRARGHGVEALTPTEDGLYVGSDTTRLGGERRDRIGMFPLPS</sequence>
<organism evidence="2 3">
    <name type="scientific">Nocardiopsis composta</name>
    <dbReference type="NCBI Taxonomy" id="157465"/>
    <lineage>
        <taxon>Bacteria</taxon>
        <taxon>Bacillati</taxon>
        <taxon>Actinomycetota</taxon>
        <taxon>Actinomycetes</taxon>
        <taxon>Streptosporangiales</taxon>
        <taxon>Nocardiopsidaceae</taxon>
        <taxon>Nocardiopsis</taxon>
    </lineage>
</organism>
<comment type="caution">
    <text evidence="2">The sequence shown here is derived from an EMBL/GenBank/DDBJ whole genome shotgun (WGS) entry which is preliminary data.</text>
</comment>
<proteinExistence type="predicted"/>
<dbReference type="SUPFAM" id="SSF82171">
    <property type="entry name" value="DPP6 N-terminal domain-like"/>
    <property type="match status" value="1"/>
</dbReference>
<dbReference type="InterPro" id="IPR015943">
    <property type="entry name" value="WD40/YVTN_repeat-like_dom_sf"/>
</dbReference>
<dbReference type="Gene3D" id="2.130.10.10">
    <property type="entry name" value="YVTN repeat-like/Quinoprotein amine dehydrogenase"/>
    <property type="match status" value="1"/>
</dbReference>
<reference evidence="2 3" key="1">
    <citation type="submission" date="2020-08" db="EMBL/GenBank/DDBJ databases">
        <title>Sequencing the genomes of 1000 actinobacteria strains.</title>
        <authorList>
            <person name="Klenk H.-P."/>
        </authorList>
    </citation>
    <scope>NUCLEOTIDE SEQUENCE [LARGE SCALE GENOMIC DNA]</scope>
    <source>
        <strain evidence="2 3">DSM 44551</strain>
    </source>
</reference>
<keyword evidence="1" id="KW-0732">Signal</keyword>
<dbReference type="Pfam" id="PF17164">
    <property type="entry name" value="DUF5122"/>
    <property type="match status" value="1"/>
</dbReference>
<dbReference type="EMBL" id="JACHDB010000001">
    <property type="protein sequence ID" value="MBB5433129.1"/>
    <property type="molecule type" value="Genomic_DNA"/>
</dbReference>
<gene>
    <name evidence="2" type="ORF">HDA36_003213</name>
</gene>
<feature type="chain" id="PRO_5038972433" evidence="1">
    <location>
        <begin position="25"/>
        <end position="425"/>
    </location>
</feature>
<evidence type="ECO:0000313" key="3">
    <source>
        <dbReference type="Proteomes" id="UP000572635"/>
    </source>
</evidence>
<keyword evidence="3" id="KW-1185">Reference proteome</keyword>
<dbReference type="Proteomes" id="UP000572635">
    <property type="component" value="Unassembled WGS sequence"/>
</dbReference>
<protein>
    <submittedName>
        <fullName evidence="2">Uncharacterized protein</fullName>
    </submittedName>
</protein>
<evidence type="ECO:0000256" key="1">
    <source>
        <dbReference type="SAM" id="SignalP"/>
    </source>
</evidence>
<dbReference type="AlphaFoldDB" id="A0A7W8QMR2"/>
<feature type="signal peptide" evidence="1">
    <location>
        <begin position="1"/>
        <end position="24"/>
    </location>
</feature>
<dbReference type="InterPro" id="IPR013431">
    <property type="entry name" value="Delta_60_rpt"/>
</dbReference>
<evidence type="ECO:0000313" key="2">
    <source>
        <dbReference type="EMBL" id="MBB5433129.1"/>
    </source>
</evidence>
<name>A0A7W8QMR2_9ACTN</name>